<evidence type="ECO:0000313" key="8">
    <source>
        <dbReference type="Proteomes" id="UP000698800"/>
    </source>
</evidence>
<dbReference type="EC" id="5.2.1.8" evidence="2"/>
<keyword evidence="4" id="KW-0413">Isomerase</keyword>
<dbReference type="Gene3D" id="2.40.100.10">
    <property type="entry name" value="Cyclophilin-like"/>
    <property type="match status" value="1"/>
</dbReference>
<feature type="domain" description="PPIase cyclophilin-type" evidence="6">
    <location>
        <begin position="140"/>
        <end position="325"/>
    </location>
</feature>
<dbReference type="Proteomes" id="UP000698800">
    <property type="component" value="Unassembled WGS sequence"/>
</dbReference>
<proteinExistence type="predicted"/>
<dbReference type="EMBL" id="JAGHQL010000489">
    <property type="protein sequence ID" value="KAH0533551.1"/>
    <property type="molecule type" value="Genomic_DNA"/>
</dbReference>
<evidence type="ECO:0000256" key="4">
    <source>
        <dbReference type="ARBA" id="ARBA00023235"/>
    </source>
</evidence>
<evidence type="ECO:0000256" key="1">
    <source>
        <dbReference type="ARBA" id="ARBA00000971"/>
    </source>
</evidence>
<dbReference type="InterPro" id="IPR029000">
    <property type="entry name" value="Cyclophilin-like_dom_sf"/>
</dbReference>
<organism evidence="7 8">
    <name type="scientific">Glutinoglossum americanum</name>
    <dbReference type="NCBI Taxonomy" id="1670608"/>
    <lineage>
        <taxon>Eukaryota</taxon>
        <taxon>Fungi</taxon>
        <taxon>Dikarya</taxon>
        <taxon>Ascomycota</taxon>
        <taxon>Pezizomycotina</taxon>
        <taxon>Geoglossomycetes</taxon>
        <taxon>Geoglossales</taxon>
        <taxon>Geoglossaceae</taxon>
        <taxon>Glutinoglossum</taxon>
    </lineage>
</organism>
<evidence type="ECO:0000313" key="7">
    <source>
        <dbReference type="EMBL" id="KAH0533551.1"/>
    </source>
</evidence>
<dbReference type="Pfam" id="PF00160">
    <property type="entry name" value="Pro_isomerase"/>
    <property type="match status" value="1"/>
</dbReference>
<dbReference type="PANTHER" id="PTHR45625">
    <property type="entry name" value="PEPTIDYL-PROLYL CIS-TRANS ISOMERASE-RELATED"/>
    <property type="match status" value="1"/>
</dbReference>
<comment type="catalytic activity">
    <reaction evidence="1">
        <text>[protein]-peptidylproline (omega=180) = [protein]-peptidylproline (omega=0)</text>
        <dbReference type="Rhea" id="RHEA:16237"/>
        <dbReference type="Rhea" id="RHEA-COMP:10747"/>
        <dbReference type="Rhea" id="RHEA-COMP:10748"/>
        <dbReference type="ChEBI" id="CHEBI:83833"/>
        <dbReference type="ChEBI" id="CHEBI:83834"/>
        <dbReference type="EC" id="5.2.1.8"/>
    </reaction>
</comment>
<evidence type="ECO:0000259" key="6">
    <source>
        <dbReference type="PROSITE" id="PS50072"/>
    </source>
</evidence>
<accession>A0A9P8KW61</accession>
<dbReference type="PRINTS" id="PR00153">
    <property type="entry name" value="CSAPPISMRASE"/>
</dbReference>
<gene>
    <name evidence="7" type="ORF">FGG08_007676</name>
</gene>
<reference evidence="7" key="1">
    <citation type="submission" date="2021-03" db="EMBL/GenBank/DDBJ databases">
        <title>Comparative genomics and phylogenomic investigation of the class Geoglossomycetes provide insights into ecological specialization and systematics.</title>
        <authorList>
            <person name="Melie T."/>
            <person name="Pirro S."/>
            <person name="Miller A.N."/>
            <person name="Quandt A."/>
        </authorList>
    </citation>
    <scope>NUCLEOTIDE SEQUENCE</scope>
    <source>
        <strain evidence="7">GBOQ0MN5Z8</strain>
    </source>
</reference>
<protein>
    <recommendedName>
        <fullName evidence="5">Peptidyl-prolyl cis-trans isomerase-like 1</fullName>
        <ecNumber evidence="2">5.2.1.8</ecNumber>
    </recommendedName>
</protein>
<dbReference type="GO" id="GO:0003755">
    <property type="term" value="F:peptidyl-prolyl cis-trans isomerase activity"/>
    <property type="evidence" value="ECO:0007669"/>
    <property type="project" value="UniProtKB-KW"/>
</dbReference>
<dbReference type="PANTHER" id="PTHR45625:SF4">
    <property type="entry name" value="PEPTIDYLPROLYL ISOMERASE DOMAIN AND WD REPEAT-CONTAINING PROTEIN 1"/>
    <property type="match status" value="1"/>
</dbReference>
<name>A0A9P8KW61_9PEZI</name>
<evidence type="ECO:0000256" key="2">
    <source>
        <dbReference type="ARBA" id="ARBA00013194"/>
    </source>
</evidence>
<dbReference type="CDD" id="cd00317">
    <property type="entry name" value="cyclophilin"/>
    <property type="match status" value="1"/>
</dbReference>
<dbReference type="OrthoDB" id="271386at2759"/>
<dbReference type="SUPFAM" id="SSF50891">
    <property type="entry name" value="Cyclophilin-like"/>
    <property type="match status" value="1"/>
</dbReference>
<feature type="non-terminal residue" evidence="7">
    <location>
        <position position="1"/>
    </location>
</feature>
<dbReference type="AlphaFoldDB" id="A0A9P8KW61"/>
<keyword evidence="3" id="KW-0697">Rotamase</keyword>
<evidence type="ECO:0000256" key="3">
    <source>
        <dbReference type="ARBA" id="ARBA00023110"/>
    </source>
</evidence>
<dbReference type="InterPro" id="IPR044666">
    <property type="entry name" value="Cyclophilin_A-like"/>
</dbReference>
<dbReference type="PROSITE" id="PS50072">
    <property type="entry name" value="CSA_PPIASE_2"/>
    <property type="match status" value="1"/>
</dbReference>
<sequence>MIKPGVAGNLVHPGAKGRIRAIAVAILEDPEEHFLHQILAHGAIAGQLQVKVEQRHVIPLKQHAQHLADAAPHLRHQLFIGQRIGHRKERVFAAEPGRPGLYFFPLSISNNRTGAAQTKTGGASQTAAPKKTAKPALAKVNPTAIIHTTAGEMTCTLLADKDPKAVANFVGLAKGTKKWKDPITGKEMVGEPLYDGVIFHRTIPDFMIQAGDPTGTGSGDPGFEISDQLYPDLLFDQPGRLAMANRGGDPATSSSQFFITEKELSFLNPCLDEGGCPALRRGKGTGYIIFGQCDDSTVELVKKIARMPCSGGAARTGADSRPQNP</sequence>
<dbReference type="InterPro" id="IPR002130">
    <property type="entry name" value="Cyclophilin-type_PPIase_dom"/>
</dbReference>
<comment type="caution">
    <text evidence="7">The sequence shown here is derived from an EMBL/GenBank/DDBJ whole genome shotgun (WGS) entry which is preliminary data.</text>
</comment>
<keyword evidence="8" id="KW-1185">Reference proteome</keyword>
<evidence type="ECO:0000256" key="5">
    <source>
        <dbReference type="ARBA" id="ARBA00040798"/>
    </source>
</evidence>